<evidence type="ECO:0000313" key="4">
    <source>
        <dbReference type="Proteomes" id="UP000799767"/>
    </source>
</evidence>
<dbReference type="Gene3D" id="1.20.1050.10">
    <property type="match status" value="1"/>
</dbReference>
<feature type="domain" description="GST N-terminal" evidence="1">
    <location>
        <begin position="19"/>
        <end position="92"/>
    </location>
</feature>
<dbReference type="Pfam" id="PF22041">
    <property type="entry name" value="GST_C_7"/>
    <property type="match status" value="1"/>
</dbReference>
<dbReference type="AlphaFoldDB" id="A0A6A6PS99"/>
<keyword evidence="4" id="KW-1185">Reference proteome</keyword>
<dbReference type="Gene3D" id="3.40.30.10">
    <property type="entry name" value="Glutaredoxin"/>
    <property type="match status" value="1"/>
</dbReference>
<sequence>MANALVLFDVKSENNVGCYSPHVWKARSSLNFKGIPYRVEWVEFPDIAPRWKAMGIAPNPPPEIFEYTCPTVQMPDGSYVMESRRITAALEALQPLPSLHLDNGYAERAQSAVDILLYHVSVGVMPFIPDLLTPRSRAWYHEERKKVTGGISITEFANKFDWEKARPGLIQVKELLNENDGPYILGKEPSFADFVIVSFWQLFKTLGRHDVLDQMMAFDKSFRAHAEVCDKWFTL</sequence>
<dbReference type="SUPFAM" id="SSF52833">
    <property type="entry name" value="Thioredoxin-like"/>
    <property type="match status" value="1"/>
</dbReference>
<dbReference type="OrthoDB" id="4951845at2759"/>
<dbReference type="RefSeq" id="XP_033589432.1">
    <property type="nucleotide sequence ID" value="XM_033737055.1"/>
</dbReference>
<dbReference type="SUPFAM" id="SSF47616">
    <property type="entry name" value="GST C-terminal domain-like"/>
    <property type="match status" value="1"/>
</dbReference>
<dbReference type="InterPro" id="IPR004045">
    <property type="entry name" value="Glutathione_S-Trfase_N"/>
</dbReference>
<gene>
    <name evidence="3" type="ORF">BDY17DRAFT_323640</name>
</gene>
<dbReference type="InterPro" id="IPR054416">
    <property type="entry name" value="GST_UstS-like_C"/>
</dbReference>
<reference evidence="3" key="1">
    <citation type="journal article" date="2020" name="Stud. Mycol.">
        <title>101 Dothideomycetes genomes: a test case for predicting lifestyles and emergence of pathogens.</title>
        <authorList>
            <person name="Haridas S."/>
            <person name="Albert R."/>
            <person name="Binder M."/>
            <person name="Bloem J."/>
            <person name="Labutti K."/>
            <person name="Salamov A."/>
            <person name="Andreopoulos B."/>
            <person name="Baker S."/>
            <person name="Barry K."/>
            <person name="Bills G."/>
            <person name="Bluhm B."/>
            <person name="Cannon C."/>
            <person name="Castanera R."/>
            <person name="Culley D."/>
            <person name="Daum C."/>
            <person name="Ezra D."/>
            <person name="Gonzalez J."/>
            <person name="Henrissat B."/>
            <person name="Kuo A."/>
            <person name="Liang C."/>
            <person name="Lipzen A."/>
            <person name="Lutzoni F."/>
            <person name="Magnuson J."/>
            <person name="Mondo S."/>
            <person name="Nolan M."/>
            <person name="Ohm R."/>
            <person name="Pangilinan J."/>
            <person name="Park H.-J."/>
            <person name="Ramirez L."/>
            <person name="Alfaro M."/>
            <person name="Sun H."/>
            <person name="Tritt A."/>
            <person name="Yoshinaga Y."/>
            <person name="Zwiers L.-H."/>
            <person name="Turgeon B."/>
            <person name="Goodwin S."/>
            <person name="Spatafora J."/>
            <person name="Crous P."/>
            <person name="Grigoriev I."/>
        </authorList>
    </citation>
    <scope>NUCLEOTIDE SEQUENCE</scope>
    <source>
        <strain evidence="3">CBS 113389</strain>
    </source>
</reference>
<dbReference type="EMBL" id="MU001635">
    <property type="protein sequence ID" value="KAF2482862.1"/>
    <property type="molecule type" value="Genomic_DNA"/>
</dbReference>
<dbReference type="GeneID" id="54478057"/>
<proteinExistence type="predicted"/>
<feature type="domain" description="Glutathione S-transferase UstS-like C-terminal" evidence="2">
    <location>
        <begin position="118"/>
        <end position="208"/>
    </location>
</feature>
<evidence type="ECO:0000313" key="3">
    <source>
        <dbReference type="EMBL" id="KAF2482862.1"/>
    </source>
</evidence>
<dbReference type="Proteomes" id="UP000799767">
    <property type="component" value="Unassembled WGS sequence"/>
</dbReference>
<dbReference type="InterPro" id="IPR036249">
    <property type="entry name" value="Thioredoxin-like_sf"/>
</dbReference>
<accession>A0A6A6PS99</accession>
<protein>
    <recommendedName>
        <fullName evidence="5">GST N-terminal domain-containing protein</fullName>
    </recommendedName>
</protein>
<evidence type="ECO:0000259" key="1">
    <source>
        <dbReference type="Pfam" id="PF13409"/>
    </source>
</evidence>
<evidence type="ECO:0008006" key="5">
    <source>
        <dbReference type="Google" id="ProtNLM"/>
    </source>
</evidence>
<dbReference type="Pfam" id="PF13409">
    <property type="entry name" value="GST_N_2"/>
    <property type="match status" value="1"/>
</dbReference>
<organism evidence="3 4">
    <name type="scientific">Neohortaea acidophila</name>
    <dbReference type="NCBI Taxonomy" id="245834"/>
    <lineage>
        <taxon>Eukaryota</taxon>
        <taxon>Fungi</taxon>
        <taxon>Dikarya</taxon>
        <taxon>Ascomycota</taxon>
        <taxon>Pezizomycotina</taxon>
        <taxon>Dothideomycetes</taxon>
        <taxon>Dothideomycetidae</taxon>
        <taxon>Mycosphaerellales</taxon>
        <taxon>Teratosphaeriaceae</taxon>
        <taxon>Neohortaea</taxon>
    </lineage>
</organism>
<dbReference type="InterPro" id="IPR036282">
    <property type="entry name" value="Glutathione-S-Trfase_C_sf"/>
</dbReference>
<name>A0A6A6PS99_9PEZI</name>
<evidence type="ECO:0000259" key="2">
    <source>
        <dbReference type="Pfam" id="PF22041"/>
    </source>
</evidence>